<dbReference type="EMBL" id="JAXIVS010000007">
    <property type="protein sequence ID" value="MDY7228843.1"/>
    <property type="molecule type" value="Genomic_DNA"/>
</dbReference>
<keyword evidence="6 12" id="KW-0560">Oxidoreductase</keyword>
<dbReference type="Gene3D" id="1.10.760.10">
    <property type="entry name" value="Cytochrome c-like domain"/>
    <property type="match status" value="2"/>
</dbReference>
<evidence type="ECO:0000259" key="11">
    <source>
        <dbReference type="PROSITE" id="PS51007"/>
    </source>
</evidence>
<dbReference type="InterPro" id="IPR026259">
    <property type="entry name" value="MauG/Cytc_peroxidase"/>
</dbReference>
<sequence>MKDRTWLRLTPGRTALLAMGALALNGCSNPPTEAPPAKPAVVAAAPAAPEVPAAPAEPKPVDPAKLLAPFKLAPVKDAPQVQDTEVRIALGRMLFHDPRLSKNHDISCNTCHNLATFGVDNKALSDGHRGQKGTRNSPTVYNAANHVAQFWDGRAPTLEVQAEGPIFNPVEMAMPDDKRLVATLNSIPQYVKHFKQAFPGEKKPVTAGNAARAIAAFERQLTTPSRFDQFLAGEQAALTEAERRGLELFVSSGCTTCHNGPAVGGTSFQKLGLIEEWPHLADKGRFDVTRNEEDQAKFRVPTLRNVDKTGPYLHDGSVQALPEMVRLMAKHQLGKTLKDSEVEDVVAFLRSLTGELPQHYLAPPELPKSTRKTPEPDPS</sequence>
<reference evidence="12 13" key="1">
    <citation type="submission" date="2023-12" db="EMBL/GenBank/DDBJ databases">
        <title>the genome sequence of Hyalangium sp. s54d21.</title>
        <authorList>
            <person name="Zhang X."/>
        </authorList>
    </citation>
    <scope>NUCLEOTIDE SEQUENCE [LARGE SCALE GENOMIC DNA]</scope>
    <source>
        <strain evidence="13">s54d21</strain>
    </source>
</reference>
<name>A0ABU5H5V8_9BACT</name>
<evidence type="ECO:0000256" key="9">
    <source>
        <dbReference type="SAM" id="MobiDB-lite"/>
    </source>
</evidence>
<evidence type="ECO:0000256" key="1">
    <source>
        <dbReference type="ARBA" id="ARBA00004418"/>
    </source>
</evidence>
<evidence type="ECO:0000256" key="2">
    <source>
        <dbReference type="ARBA" id="ARBA00022617"/>
    </source>
</evidence>
<keyword evidence="5" id="KW-0574">Periplasm</keyword>
<dbReference type="PANTHER" id="PTHR30600">
    <property type="entry name" value="CYTOCHROME C PEROXIDASE-RELATED"/>
    <property type="match status" value="1"/>
</dbReference>
<proteinExistence type="predicted"/>
<dbReference type="InterPro" id="IPR036909">
    <property type="entry name" value="Cyt_c-like_dom_sf"/>
</dbReference>
<dbReference type="SUPFAM" id="SSF46626">
    <property type="entry name" value="Cytochrome c"/>
    <property type="match status" value="2"/>
</dbReference>
<feature type="signal peptide" evidence="10">
    <location>
        <begin position="1"/>
        <end position="23"/>
    </location>
</feature>
<dbReference type="RefSeq" id="WP_321547572.1">
    <property type="nucleotide sequence ID" value="NZ_JAXIVS010000007.1"/>
</dbReference>
<evidence type="ECO:0000256" key="7">
    <source>
        <dbReference type="ARBA" id="ARBA00023004"/>
    </source>
</evidence>
<feature type="region of interest" description="Disordered" evidence="9">
    <location>
        <begin position="358"/>
        <end position="379"/>
    </location>
</feature>
<dbReference type="PROSITE" id="PS51007">
    <property type="entry name" value="CYTC"/>
    <property type="match status" value="1"/>
</dbReference>
<organism evidence="12 13">
    <name type="scientific">Hyalangium rubrum</name>
    <dbReference type="NCBI Taxonomy" id="3103134"/>
    <lineage>
        <taxon>Bacteria</taxon>
        <taxon>Pseudomonadati</taxon>
        <taxon>Myxococcota</taxon>
        <taxon>Myxococcia</taxon>
        <taxon>Myxococcales</taxon>
        <taxon>Cystobacterineae</taxon>
        <taxon>Archangiaceae</taxon>
        <taxon>Hyalangium</taxon>
    </lineage>
</organism>
<dbReference type="PIRSF" id="PIRSF000294">
    <property type="entry name" value="Cytochrome-c_peroxidase"/>
    <property type="match status" value="1"/>
</dbReference>
<evidence type="ECO:0000256" key="3">
    <source>
        <dbReference type="ARBA" id="ARBA00022723"/>
    </source>
</evidence>
<dbReference type="InterPro" id="IPR051395">
    <property type="entry name" value="Cytochrome_c_Peroxidase/MauG"/>
</dbReference>
<evidence type="ECO:0000256" key="4">
    <source>
        <dbReference type="ARBA" id="ARBA00022729"/>
    </source>
</evidence>
<keyword evidence="12" id="KW-0575">Peroxidase</keyword>
<dbReference type="PANTHER" id="PTHR30600:SF7">
    <property type="entry name" value="CYTOCHROME C PEROXIDASE-RELATED"/>
    <property type="match status" value="1"/>
</dbReference>
<comment type="caution">
    <text evidence="12">The sequence shown here is derived from an EMBL/GenBank/DDBJ whole genome shotgun (WGS) entry which is preliminary data.</text>
</comment>
<dbReference type="InterPro" id="IPR009056">
    <property type="entry name" value="Cyt_c-like_dom"/>
</dbReference>
<comment type="subcellular location">
    <subcellularLocation>
        <location evidence="1">Periplasm</location>
    </subcellularLocation>
</comment>
<dbReference type="Pfam" id="PF00034">
    <property type="entry name" value="Cytochrom_C"/>
    <property type="match status" value="1"/>
</dbReference>
<feature type="chain" id="PRO_5046040544" evidence="10">
    <location>
        <begin position="24"/>
        <end position="379"/>
    </location>
</feature>
<dbReference type="Pfam" id="PF03150">
    <property type="entry name" value="CCP_MauG"/>
    <property type="match status" value="1"/>
</dbReference>
<evidence type="ECO:0000313" key="12">
    <source>
        <dbReference type="EMBL" id="MDY7228843.1"/>
    </source>
</evidence>
<protein>
    <submittedName>
        <fullName evidence="12">Cytochrome c peroxidase</fullName>
        <ecNumber evidence="12">1.11.1.5</ecNumber>
    </submittedName>
</protein>
<accession>A0ABU5H5V8</accession>
<dbReference type="InterPro" id="IPR004852">
    <property type="entry name" value="Di-haem_cyt_c_peroxidsae"/>
</dbReference>
<dbReference type="GO" id="GO:0004130">
    <property type="term" value="F:cytochrome-c peroxidase activity"/>
    <property type="evidence" value="ECO:0007669"/>
    <property type="project" value="UniProtKB-EC"/>
</dbReference>
<keyword evidence="13" id="KW-1185">Reference proteome</keyword>
<feature type="domain" description="Cytochrome c" evidence="11">
    <location>
        <begin position="240"/>
        <end position="353"/>
    </location>
</feature>
<dbReference type="EC" id="1.11.1.5" evidence="12"/>
<evidence type="ECO:0000313" key="13">
    <source>
        <dbReference type="Proteomes" id="UP001291309"/>
    </source>
</evidence>
<keyword evidence="4 10" id="KW-0732">Signal</keyword>
<evidence type="ECO:0000256" key="6">
    <source>
        <dbReference type="ARBA" id="ARBA00023002"/>
    </source>
</evidence>
<dbReference type="Proteomes" id="UP001291309">
    <property type="component" value="Unassembled WGS sequence"/>
</dbReference>
<keyword evidence="7 8" id="KW-0408">Iron</keyword>
<evidence type="ECO:0000256" key="8">
    <source>
        <dbReference type="PROSITE-ProRule" id="PRU00433"/>
    </source>
</evidence>
<gene>
    <name evidence="12" type="ORF">SYV04_20635</name>
</gene>
<evidence type="ECO:0000256" key="5">
    <source>
        <dbReference type="ARBA" id="ARBA00022764"/>
    </source>
</evidence>
<keyword evidence="3 8" id="KW-0479">Metal-binding</keyword>
<keyword evidence="2 8" id="KW-0349">Heme</keyword>
<evidence type="ECO:0000256" key="10">
    <source>
        <dbReference type="SAM" id="SignalP"/>
    </source>
</evidence>